<feature type="coiled-coil region" evidence="6">
    <location>
        <begin position="191"/>
        <end position="229"/>
    </location>
</feature>
<dbReference type="InterPro" id="IPR057932">
    <property type="entry name" value="Spectrin_SYNE1_3"/>
</dbReference>
<evidence type="ECO:0000313" key="9">
    <source>
        <dbReference type="Ensembl" id="ENSCMIP00000028671.1"/>
    </source>
</evidence>
<feature type="domain" description="Nesprin-1/3 spectrin repeats region" evidence="7">
    <location>
        <begin position="327"/>
        <end position="433"/>
    </location>
</feature>
<dbReference type="Pfam" id="PF00435">
    <property type="entry name" value="Spectrin"/>
    <property type="match status" value="1"/>
</dbReference>
<dbReference type="GO" id="GO:0034993">
    <property type="term" value="C:meiotic nuclear membrane microtubule tethering complex"/>
    <property type="evidence" value="ECO:0007669"/>
    <property type="project" value="TreeGrafter"/>
</dbReference>
<dbReference type="PANTHER" id="PTHR47535:SF2">
    <property type="entry name" value="NESPRIN-3"/>
    <property type="match status" value="1"/>
</dbReference>
<dbReference type="PANTHER" id="PTHR47535">
    <property type="entry name" value="MUSCLE-SPECIFIC PROTEIN 300 KDA, ISOFORM G"/>
    <property type="match status" value="1"/>
</dbReference>
<dbReference type="Gene3D" id="1.20.58.60">
    <property type="match status" value="2"/>
</dbReference>
<evidence type="ECO:0008006" key="11">
    <source>
        <dbReference type="Google" id="ProtNLM"/>
    </source>
</evidence>
<feature type="domain" description="Nesprin-3" evidence="8">
    <location>
        <begin position="713"/>
        <end position="796"/>
    </location>
</feature>
<evidence type="ECO:0000259" key="7">
    <source>
        <dbReference type="Pfam" id="PF25803"/>
    </source>
</evidence>
<protein>
    <recommendedName>
        <fullName evidence="11">KASH domain-containing protein</fullName>
    </recommendedName>
</protein>
<dbReference type="GeneTree" id="ENSGT00440000039367"/>
<reference evidence="10" key="1">
    <citation type="journal article" date="2006" name="Science">
        <title>Ancient noncoding elements conserved in the human genome.</title>
        <authorList>
            <person name="Venkatesh B."/>
            <person name="Kirkness E.F."/>
            <person name="Loh Y.H."/>
            <person name="Halpern A.L."/>
            <person name="Lee A.P."/>
            <person name="Johnson J."/>
            <person name="Dandona N."/>
            <person name="Viswanathan L.D."/>
            <person name="Tay A."/>
            <person name="Venter J.C."/>
            <person name="Strausberg R.L."/>
            <person name="Brenner S."/>
        </authorList>
    </citation>
    <scope>NUCLEOTIDE SEQUENCE [LARGE SCALE GENOMIC DNA]</scope>
</reference>
<evidence type="ECO:0000256" key="5">
    <source>
        <dbReference type="ARBA" id="ARBA00023136"/>
    </source>
</evidence>
<keyword evidence="10" id="KW-1185">Reference proteome</keyword>
<reference evidence="10" key="2">
    <citation type="journal article" date="2007" name="PLoS Biol.">
        <title>Survey sequencing and comparative analysis of the elephant shark (Callorhinchus milii) genome.</title>
        <authorList>
            <person name="Venkatesh B."/>
            <person name="Kirkness E.F."/>
            <person name="Loh Y.H."/>
            <person name="Halpern A.L."/>
            <person name="Lee A.P."/>
            <person name="Johnson J."/>
            <person name="Dandona N."/>
            <person name="Viswanathan L.D."/>
            <person name="Tay A."/>
            <person name="Venter J.C."/>
            <person name="Strausberg R.L."/>
            <person name="Brenner S."/>
        </authorList>
    </citation>
    <scope>NUCLEOTIDE SEQUENCE [LARGE SCALE GENOMIC DNA]</scope>
</reference>
<dbReference type="Proteomes" id="UP000314986">
    <property type="component" value="Unassembled WGS sequence"/>
</dbReference>
<reference evidence="10" key="3">
    <citation type="journal article" date="2014" name="Nature">
        <title>Elephant shark genome provides unique insights into gnathostome evolution.</title>
        <authorList>
            <consortium name="International Elephant Shark Genome Sequencing Consortium"/>
            <person name="Venkatesh B."/>
            <person name="Lee A.P."/>
            <person name="Ravi V."/>
            <person name="Maurya A.K."/>
            <person name="Lian M.M."/>
            <person name="Swann J.B."/>
            <person name="Ohta Y."/>
            <person name="Flajnik M.F."/>
            <person name="Sutoh Y."/>
            <person name="Kasahara M."/>
            <person name="Hoon S."/>
            <person name="Gangu V."/>
            <person name="Roy S.W."/>
            <person name="Irimia M."/>
            <person name="Korzh V."/>
            <person name="Kondrychyn I."/>
            <person name="Lim Z.W."/>
            <person name="Tay B.H."/>
            <person name="Tohari S."/>
            <person name="Kong K.W."/>
            <person name="Ho S."/>
            <person name="Lorente-Galdos B."/>
            <person name="Quilez J."/>
            <person name="Marques-Bonet T."/>
            <person name="Raney B.J."/>
            <person name="Ingham P.W."/>
            <person name="Tay A."/>
            <person name="Hillier L.W."/>
            <person name="Minx P."/>
            <person name="Boehm T."/>
            <person name="Wilson R.K."/>
            <person name="Brenner S."/>
            <person name="Warren W.C."/>
        </authorList>
    </citation>
    <scope>NUCLEOTIDE SEQUENCE [LARGE SCALE GENOMIC DNA]</scope>
</reference>
<dbReference type="InterPro" id="IPR002017">
    <property type="entry name" value="Spectrin_repeat"/>
</dbReference>
<dbReference type="InterPro" id="IPR052403">
    <property type="entry name" value="LINC-complex_assoc"/>
</dbReference>
<dbReference type="Ensembl" id="ENSCMIT00000029126.1">
    <property type="protein sequence ID" value="ENSCMIP00000028671.1"/>
    <property type="gene ID" value="ENSCMIG00000012430.1"/>
</dbReference>
<keyword evidence="6" id="KW-0175">Coiled coil</keyword>
<evidence type="ECO:0000259" key="8">
    <source>
        <dbReference type="Pfam" id="PF25804"/>
    </source>
</evidence>
<gene>
    <name evidence="9" type="primary">LOC121851876</name>
</gene>
<keyword evidence="5" id="KW-0472">Membrane</keyword>
<evidence type="ECO:0000256" key="4">
    <source>
        <dbReference type="ARBA" id="ARBA00022989"/>
    </source>
</evidence>
<dbReference type="GO" id="GO:0051015">
    <property type="term" value="F:actin filament binding"/>
    <property type="evidence" value="ECO:0007669"/>
    <property type="project" value="TreeGrafter"/>
</dbReference>
<dbReference type="SUPFAM" id="SSF46966">
    <property type="entry name" value="Spectrin repeat"/>
    <property type="match status" value="3"/>
</dbReference>
<evidence type="ECO:0000313" key="10">
    <source>
        <dbReference type="Proteomes" id="UP000314986"/>
    </source>
</evidence>
<dbReference type="InterPro" id="IPR018159">
    <property type="entry name" value="Spectrin/alpha-actinin"/>
</dbReference>
<keyword evidence="3" id="KW-0677">Repeat</keyword>
<comment type="subcellular location">
    <subcellularLocation>
        <location evidence="1">Membrane</location>
    </subcellularLocation>
</comment>
<keyword evidence="2" id="KW-0812">Transmembrane</keyword>
<dbReference type="GO" id="GO:0005737">
    <property type="term" value="C:cytoplasm"/>
    <property type="evidence" value="ECO:0007669"/>
    <property type="project" value="TreeGrafter"/>
</dbReference>
<dbReference type="SMART" id="SM00150">
    <property type="entry name" value="SPEC"/>
    <property type="match status" value="1"/>
</dbReference>
<reference evidence="9" key="4">
    <citation type="submission" date="2025-08" db="UniProtKB">
        <authorList>
            <consortium name="Ensembl"/>
        </authorList>
    </citation>
    <scope>IDENTIFICATION</scope>
</reference>
<organism evidence="9 10">
    <name type="scientific">Callorhinchus milii</name>
    <name type="common">Ghost shark</name>
    <dbReference type="NCBI Taxonomy" id="7868"/>
    <lineage>
        <taxon>Eukaryota</taxon>
        <taxon>Metazoa</taxon>
        <taxon>Chordata</taxon>
        <taxon>Craniata</taxon>
        <taxon>Vertebrata</taxon>
        <taxon>Chondrichthyes</taxon>
        <taxon>Holocephali</taxon>
        <taxon>Chimaeriformes</taxon>
        <taxon>Callorhinchidae</taxon>
        <taxon>Callorhinchus</taxon>
    </lineage>
</organism>
<evidence type="ECO:0000256" key="6">
    <source>
        <dbReference type="SAM" id="Coils"/>
    </source>
</evidence>
<proteinExistence type="predicted"/>
<dbReference type="AlphaFoldDB" id="A0A4W3IMA6"/>
<reference evidence="9" key="5">
    <citation type="submission" date="2025-09" db="UniProtKB">
        <authorList>
            <consortium name="Ensembl"/>
        </authorList>
    </citation>
    <scope>IDENTIFICATION</scope>
</reference>
<dbReference type="GO" id="GO:0007097">
    <property type="term" value="P:nuclear migration"/>
    <property type="evidence" value="ECO:0007669"/>
    <property type="project" value="TreeGrafter"/>
</dbReference>
<dbReference type="GO" id="GO:0005640">
    <property type="term" value="C:nuclear outer membrane"/>
    <property type="evidence" value="ECO:0007669"/>
    <property type="project" value="TreeGrafter"/>
</dbReference>
<evidence type="ECO:0000256" key="3">
    <source>
        <dbReference type="ARBA" id="ARBA00022737"/>
    </source>
</evidence>
<evidence type="ECO:0000256" key="1">
    <source>
        <dbReference type="ARBA" id="ARBA00004370"/>
    </source>
</evidence>
<sequence>MIQLQVEEEFETSLENARAWMHWIQEQVEANDSILGPRSALEARLKASENILKEEPEGKLKLQMVLLKAESLLHNRKGDKKHEIQAALKEIKTMWEETTISMIHCHSRIEWVLLHWSEYLKAEGEYFSWFLNMKQKLEPNLELQLDLKEKQLQLSHHRILLSNIHNQSALLQRLAQERGSLFEKTKDPTLHEDIQRKVNAEHQELQRQAKEKVNVLEAITEEHEQYQESLDKFQNWLNSISEKYDGITTKDYTGSIEEILKGLRELADAVSSKEEDLLQLEHNGKAVTGNTSPLGAEHITRELEELREKWERLRLSCTQDKEALLQSQQEFTSRAQQLEKNVAEFNNLVHKVEVETLNVDDTNDELETTWRKYVISRKTLLEEQPHVEHFMLELKELFSLSQDQNLSNCVLLAIREYHRVTGRLDVMCNQVEMKMRQNVQQLQGEFQQWRSRTRRLLDLSSDITDTTLLGVYLQQIEDCLSQSSLLHNQFSSSQVKQRTMGIDSSEDLSDVLQQTQLLTERLLELRQKLQFIKRVLLEVEAEVNNLHTSLASSPFRCQILATSRSLSKSLQTSLGTSEQIVMEHQLYLENLSILQHWLLCIQRRLQSHSHSSQDLQWWSSEAELLTAELTEKEIQLHQIEVQAETVLKNTSPDGRKYIQDEVEHLQRMWTELNKHFRASHNTNVTRSTSKVGEKASEFVVKVKGQVRNDYHQLRKMFEEWLKTENRKLMRFLSGNISQSTKEIKSKKQGLKSLRSRVTQGQKLFEQLIDVAPVFSNTEDKQLEDLRYRWMLYKSKLSTAEAFTISGGQTEVTGFRKVVTSILIMFLLIPSPPS</sequence>
<accession>A0A4W3IMA6</accession>
<evidence type="ECO:0000256" key="2">
    <source>
        <dbReference type="ARBA" id="ARBA00022692"/>
    </source>
</evidence>
<keyword evidence="4" id="KW-1133">Transmembrane helix</keyword>
<dbReference type="InterPro" id="IPR057933">
    <property type="entry name" value="SYNE3_dom"/>
</dbReference>
<feature type="coiled-coil region" evidence="6">
    <location>
        <begin position="263"/>
        <end position="355"/>
    </location>
</feature>
<name>A0A4W3IMA6_CALMI</name>
<dbReference type="Pfam" id="PF25803">
    <property type="entry name" value="Spectrin_SYNE1_2"/>
    <property type="match status" value="1"/>
</dbReference>
<dbReference type="Pfam" id="PF25804">
    <property type="entry name" value="SYNE3"/>
    <property type="match status" value="1"/>
</dbReference>